<comment type="similarity">
    <text evidence="1">Belongs to the SCO1/2 family.</text>
</comment>
<dbReference type="SUPFAM" id="SSF52833">
    <property type="entry name" value="Thioredoxin-like"/>
    <property type="match status" value="1"/>
</dbReference>
<evidence type="ECO:0000256" key="2">
    <source>
        <dbReference type="ARBA" id="ARBA00023008"/>
    </source>
</evidence>
<dbReference type="AlphaFoldDB" id="A0A316E4F4"/>
<evidence type="ECO:0000256" key="1">
    <source>
        <dbReference type="ARBA" id="ARBA00010996"/>
    </source>
</evidence>
<protein>
    <submittedName>
        <fullName evidence="7">Protein SCO1/2</fullName>
    </submittedName>
</protein>
<keyword evidence="5" id="KW-1133">Transmembrane helix</keyword>
<evidence type="ECO:0000259" key="6">
    <source>
        <dbReference type="PROSITE" id="PS51352"/>
    </source>
</evidence>
<reference evidence="7 8" key="1">
    <citation type="submission" date="2018-05" db="EMBL/GenBank/DDBJ databases">
        <title>Genomic Encyclopedia of Archaeal and Bacterial Type Strains, Phase II (KMG-II): from individual species to whole genera.</title>
        <authorList>
            <person name="Goeker M."/>
        </authorList>
    </citation>
    <scope>NUCLEOTIDE SEQUENCE [LARGE SCALE GENOMIC DNA]</scope>
    <source>
        <strain evidence="7 8">DSM 23514</strain>
    </source>
</reference>
<dbReference type="Pfam" id="PF02630">
    <property type="entry name" value="SCO1-SenC"/>
    <property type="match status" value="1"/>
</dbReference>
<feature type="binding site" evidence="3">
    <location>
        <position position="101"/>
    </location>
    <ligand>
        <name>Cu cation</name>
        <dbReference type="ChEBI" id="CHEBI:23378"/>
    </ligand>
</feature>
<evidence type="ECO:0000256" key="5">
    <source>
        <dbReference type="SAM" id="Phobius"/>
    </source>
</evidence>
<evidence type="ECO:0000313" key="8">
    <source>
        <dbReference type="Proteomes" id="UP000245667"/>
    </source>
</evidence>
<dbReference type="Gene3D" id="3.40.30.10">
    <property type="entry name" value="Glutaredoxin"/>
    <property type="match status" value="1"/>
</dbReference>
<keyword evidence="2 3" id="KW-0186">Copper</keyword>
<evidence type="ECO:0000256" key="4">
    <source>
        <dbReference type="PIRSR" id="PIRSR603782-2"/>
    </source>
</evidence>
<feature type="binding site" evidence="3">
    <location>
        <position position="105"/>
    </location>
    <ligand>
        <name>Cu cation</name>
        <dbReference type="ChEBI" id="CHEBI:23378"/>
    </ligand>
</feature>
<sequence length="231" mass="26470">MYLWEKIMRSFFGKYKLFAIVFSSISIIIMVLFYKALQPKTVLPIYQPSMVNPDLVDSTLQHVKKYHTIADFSLTNQNGKTITQKDYEGKIYIADFFFTTCPTICPIMTKNMAGIQEMIKDDDNVLLLSHSVTPVIDSVAQLKKYALEKGVNDAKWNLVTGDKKQIYELARKSYLAVKTDGDGGPFDMIHTENFILVDKERRIRGFYDGTKSEDIGKLMDDLKILKASYDE</sequence>
<evidence type="ECO:0000256" key="3">
    <source>
        <dbReference type="PIRSR" id="PIRSR603782-1"/>
    </source>
</evidence>
<comment type="caution">
    <text evidence="7">The sequence shown here is derived from an EMBL/GenBank/DDBJ whole genome shotgun (WGS) entry which is preliminary data.</text>
</comment>
<accession>A0A316E4F4</accession>
<dbReference type="PANTHER" id="PTHR12151:SF25">
    <property type="entry name" value="LINALOOL DEHYDRATASE_ISOMERASE DOMAIN-CONTAINING PROTEIN"/>
    <property type="match status" value="1"/>
</dbReference>
<dbReference type="InterPro" id="IPR003782">
    <property type="entry name" value="SCO1/SenC"/>
</dbReference>
<keyword evidence="3" id="KW-0479">Metal-binding</keyword>
<name>A0A316E4F4_9FLAO</name>
<dbReference type="InterPro" id="IPR013766">
    <property type="entry name" value="Thioredoxin_domain"/>
</dbReference>
<keyword evidence="5" id="KW-0812">Transmembrane</keyword>
<feature type="transmembrane region" description="Helical" evidence="5">
    <location>
        <begin position="15"/>
        <end position="34"/>
    </location>
</feature>
<feature type="disulfide bond" description="Redox-active" evidence="4">
    <location>
        <begin position="101"/>
        <end position="105"/>
    </location>
</feature>
<organism evidence="7 8">
    <name type="scientific">Maribacter polysiphoniae</name>
    <dbReference type="NCBI Taxonomy" id="429344"/>
    <lineage>
        <taxon>Bacteria</taxon>
        <taxon>Pseudomonadati</taxon>
        <taxon>Bacteroidota</taxon>
        <taxon>Flavobacteriia</taxon>
        <taxon>Flavobacteriales</taxon>
        <taxon>Flavobacteriaceae</taxon>
        <taxon>Maribacter</taxon>
    </lineage>
</organism>
<dbReference type="GO" id="GO:0046872">
    <property type="term" value="F:metal ion binding"/>
    <property type="evidence" value="ECO:0007669"/>
    <property type="project" value="UniProtKB-KW"/>
</dbReference>
<feature type="domain" description="Thioredoxin" evidence="6">
    <location>
        <begin position="63"/>
        <end position="227"/>
    </location>
</feature>
<dbReference type="PROSITE" id="PS51352">
    <property type="entry name" value="THIOREDOXIN_2"/>
    <property type="match status" value="1"/>
</dbReference>
<dbReference type="InterPro" id="IPR036249">
    <property type="entry name" value="Thioredoxin-like_sf"/>
</dbReference>
<gene>
    <name evidence="7" type="ORF">LX92_00023</name>
</gene>
<dbReference type="CDD" id="cd02968">
    <property type="entry name" value="SCO"/>
    <property type="match status" value="1"/>
</dbReference>
<feature type="binding site" evidence="3">
    <location>
        <position position="190"/>
    </location>
    <ligand>
        <name>Cu cation</name>
        <dbReference type="ChEBI" id="CHEBI:23378"/>
    </ligand>
</feature>
<keyword evidence="4" id="KW-1015">Disulfide bond</keyword>
<evidence type="ECO:0000313" key="7">
    <source>
        <dbReference type="EMBL" id="PWK25284.1"/>
    </source>
</evidence>
<dbReference type="EMBL" id="QGGQ01000001">
    <property type="protein sequence ID" value="PWK25284.1"/>
    <property type="molecule type" value="Genomic_DNA"/>
</dbReference>
<dbReference type="PANTHER" id="PTHR12151">
    <property type="entry name" value="ELECTRON TRANSPORT PROTIN SCO1/SENC FAMILY MEMBER"/>
    <property type="match status" value="1"/>
</dbReference>
<keyword evidence="5" id="KW-0472">Membrane</keyword>
<proteinExistence type="inferred from homology"/>
<dbReference type="Proteomes" id="UP000245667">
    <property type="component" value="Unassembled WGS sequence"/>
</dbReference>